<dbReference type="Pfam" id="PF02737">
    <property type="entry name" value="3HCDH_N"/>
    <property type="match status" value="1"/>
</dbReference>
<dbReference type="SUPFAM" id="SSF51735">
    <property type="entry name" value="NAD(P)-binding Rossmann-fold domains"/>
    <property type="match status" value="1"/>
</dbReference>
<reference evidence="6 7" key="1">
    <citation type="submission" date="2019-08" db="EMBL/GenBank/DDBJ databases">
        <title>Hyperibacter terrae gen. nov., sp. nov. and Hyperibacter viscosus sp. nov., two new members in the family Rhodospirillaceae isolated from the rhizosphere of Hypericum perforatum.</title>
        <authorList>
            <person name="Noviana Z."/>
        </authorList>
    </citation>
    <scope>NUCLEOTIDE SEQUENCE [LARGE SCALE GENOMIC DNA]</scope>
    <source>
        <strain evidence="6 7">R5959</strain>
    </source>
</reference>
<evidence type="ECO:0000259" key="4">
    <source>
        <dbReference type="Pfam" id="PF00725"/>
    </source>
</evidence>
<dbReference type="InterPro" id="IPR036291">
    <property type="entry name" value="NAD(P)-bd_dom_sf"/>
</dbReference>
<feature type="domain" description="3-hydroxyacyl-CoA dehydrogenase NAD binding" evidence="5">
    <location>
        <begin position="7"/>
        <end position="188"/>
    </location>
</feature>
<proteinExistence type="inferred from homology"/>
<evidence type="ECO:0000313" key="7">
    <source>
        <dbReference type="Proteomes" id="UP000325797"/>
    </source>
</evidence>
<keyword evidence="2" id="KW-0560">Oxidoreductase</keyword>
<keyword evidence="7" id="KW-1185">Reference proteome</keyword>
<dbReference type="AlphaFoldDB" id="A0A5J6MWT3"/>
<protein>
    <submittedName>
        <fullName evidence="6">3-hydroxybutyryl-CoA dehydrogenase</fullName>
    </submittedName>
</protein>
<name>A0A5J6MWT3_9PROT</name>
<dbReference type="Gene3D" id="1.10.1040.10">
    <property type="entry name" value="N-(1-d-carboxylethyl)-l-norvaline Dehydrogenase, domain 2"/>
    <property type="match status" value="1"/>
</dbReference>
<dbReference type="SUPFAM" id="SSF48179">
    <property type="entry name" value="6-phosphogluconate dehydrogenase C-terminal domain-like"/>
    <property type="match status" value="1"/>
</dbReference>
<feature type="site" description="Important for catalytic activity" evidence="3">
    <location>
        <position position="144"/>
    </location>
</feature>
<dbReference type="InterPro" id="IPR006180">
    <property type="entry name" value="3-OHacyl-CoA_DH_CS"/>
</dbReference>
<dbReference type="GO" id="GO:0006631">
    <property type="term" value="P:fatty acid metabolic process"/>
    <property type="evidence" value="ECO:0007669"/>
    <property type="project" value="InterPro"/>
</dbReference>
<dbReference type="InterPro" id="IPR008927">
    <property type="entry name" value="6-PGluconate_DH-like_C_sf"/>
</dbReference>
<sequence>MKDDIRKIGVVGAGLMGAEIALTFAIAGYPVRLIDQTEERVAAARERLLVLVRKGIARGLYAPEQKDPIFERLTTGTALESLADCDFITEAVFEEEGVKAEVFRSLDRFCQPGCIIASNTSTLPISTLASYVGAARRSRFLGTHYFSPVSRMKLVEVIPAFATAPEIVARVRALCEEAGKTTVLIKDVTGFAVNRMLHAFVIEAIRLVEEGVASPEDIDLACKLALGHPMGPFELMDATSSHLCLQVHEILYGAYGERFRPRPLLKQRVKAGFVGGRGKPGWRKRR</sequence>
<dbReference type="PROSITE" id="PS00067">
    <property type="entry name" value="3HCDH"/>
    <property type="match status" value="1"/>
</dbReference>
<evidence type="ECO:0000313" key="6">
    <source>
        <dbReference type="EMBL" id="QEX21959.1"/>
    </source>
</evidence>
<comment type="similarity">
    <text evidence="1">Belongs to the 3-hydroxyacyl-CoA dehydrogenase family.</text>
</comment>
<dbReference type="Pfam" id="PF00725">
    <property type="entry name" value="3HCDH"/>
    <property type="match status" value="1"/>
</dbReference>
<evidence type="ECO:0000256" key="2">
    <source>
        <dbReference type="ARBA" id="ARBA00023002"/>
    </source>
</evidence>
<evidence type="ECO:0000259" key="5">
    <source>
        <dbReference type="Pfam" id="PF02737"/>
    </source>
</evidence>
<feature type="domain" description="3-hydroxyacyl-CoA dehydrogenase C-terminal" evidence="4">
    <location>
        <begin position="190"/>
        <end position="282"/>
    </location>
</feature>
<dbReference type="PIRSF" id="PIRSF000105">
    <property type="entry name" value="HCDH"/>
    <property type="match status" value="1"/>
</dbReference>
<evidence type="ECO:0000256" key="1">
    <source>
        <dbReference type="ARBA" id="ARBA00009463"/>
    </source>
</evidence>
<dbReference type="InterPro" id="IPR006176">
    <property type="entry name" value="3-OHacyl-CoA_DH_NAD-bd"/>
</dbReference>
<accession>A0A5J6MWT3</accession>
<dbReference type="PANTHER" id="PTHR48075">
    <property type="entry name" value="3-HYDROXYACYL-COA DEHYDROGENASE FAMILY PROTEIN"/>
    <property type="match status" value="1"/>
</dbReference>
<dbReference type="GO" id="GO:0016616">
    <property type="term" value="F:oxidoreductase activity, acting on the CH-OH group of donors, NAD or NADP as acceptor"/>
    <property type="evidence" value="ECO:0007669"/>
    <property type="project" value="InterPro"/>
</dbReference>
<dbReference type="InterPro" id="IPR013328">
    <property type="entry name" value="6PGD_dom2"/>
</dbReference>
<dbReference type="PANTHER" id="PTHR48075:SF5">
    <property type="entry name" value="3-HYDROXYBUTYRYL-COA DEHYDROGENASE"/>
    <property type="match status" value="1"/>
</dbReference>
<dbReference type="EMBL" id="CP042582">
    <property type="protein sequence ID" value="QEX21959.1"/>
    <property type="molecule type" value="Genomic_DNA"/>
</dbReference>
<dbReference type="Gene3D" id="3.40.50.720">
    <property type="entry name" value="NAD(P)-binding Rossmann-like Domain"/>
    <property type="match status" value="1"/>
</dbReference>
<gene>
    <name evidence="6" type="ORF">FRZ61_18880</name>
</gene>
<dbReference type="InterPro" id="IPR022694">
    <property type="entry name" value="3-OHacyl-CoA_DH"/>
</dbReference>
<dbReference type="OrthoDB" id="9803287at2"/>
<dbReference type="RefSeq" id="WP_151116910.1">
    <property type="nucleotide sequence ID" value="NZ_CP042582.1"/>
</dbReference>
<dbReference type="FunFam" id="3.40.50.720:FF:000009">
    <property type="entry name" value="Fatty oxidation complex, alpha subunit"/>
    <property type="match status" value="1"/>
</dbReference>
<dbReference type="InterPro" id="IPR006108">
    <property type="entry name" value="3HC_DH_C"/>
</dbReference>
<organism evidence="6 7">
    <name type="scientific">Hypericibacter adhaerens</name>
    <dbReference type="NCBI Taxonomy" id="2602016"/>
    <lineage>
        <taxon>Bacteria</taxon>
        <taxon>Pseudomonadati</taxon>
        <taxon>Pseudomonadota</taxon>
        <taxon>Alphaproteobacteria</taxon>
        <taxon>Rhodospirillales</taxon>
        <taxon>Dongiaceae</taxon>
        <taxon>Hypericibacter</taxon>
    </lineage>
</organism>
<dbReference type="KEGG" id="hadh:FRZ61_18880"/>
<dbReference type="GO" id="GO:0070403">
    <property type="term" value="F:NAD+ binding"/>
    <property type="evidence" value="ECO:0007669"/>
    <property type="project" value="InterPro"/>
</dbReference>
<dbReference type="Proteomes" id="UP000325797">
    <property type="component" value="Chromosome"/>
</dbReference>
<evidence type="ECO:0000256" key="3">
    <source>
        <dbReference type="PIRSR" id="PIRSR000105-1"/>
    </source>
</evidence>